<accession>A0A0D0NB92</accession>
<dbReference type="RefSeq" id="WP_043911800.1">
    <property type="nucleotide sequence ID" value="NZ_JXZB01000002.1"/>
</dbReference>
<evidence type="ECO:0000313" key="1">
    <source>
        <dbReference type="EMBL" id="KIQ65520.1"/>
    </source>
</evidence>
<dbReference type="EMBL" id="JXZB01000002">
    <property type="protein sequence ID" value="KIQ65520.1"/>
    <property type="molecule type" value="Genomic_DNA"/>
</dbReference>
<name>A0A0D0NB92_KITGR</name>
<reference evidence="1 2" key="1">
    <citation type="submission" date="2015-02" db="EMBL/GenBank/DDBJ databases">
        <title>Draft genome sequence of Kitasatospora griseola MF730-N6, a bafilomycin, terpentecin and satosporin producer.</title>
        <authorList>
            <person name="Arens J.C."/>
            <person name="Haltli B."/>
            <person name="Kerr R.G."/>
        </authorList>
    </citation>
    <scope>NUCLEOTIDE SEQUENCE [LARGE SCALE GENOMIC DNA]</scope>
    <source>
        <strain evidence="1 2">MF730-N6</strain>
    </source>
</reference>
<comment type="caution">
    <text evidence="1">The sequence shown here is derived from an EMBL/GenBank/DDBJ whole genome shotgun (WGS) entry which is preliminary data.</text>
</comment>
<keyword evidence="2" id="KW-1185">Reference proteome</keyword>
<dbReference type="PATRIC" id="fig|2064.6.peg.3603"/>
<organism evidence="1 2">
    <name type="scientific">Kitasatospora griseola</name>
    <name type="common">Streptomyces griseolosporeus</name>
    <dbReference type="NCBI Taxonomy" id="2064"/>
    <lineage>
        <taxon>Bacteria</taxon>
        <taxon>Bacillati</taxon>
        <taxon>Actinomycetota</taxon>
        <taxon>Actinomycetes</taxon>
        <taxon>Kitasatosporales</taxon>
        <taxon>Streptomycetaceae</taxon>
        <taxon>Kitasatospora</taxon>
    </lineage>
</organism>
<proteinExistence type="predicted"/>
<dbReference type="Proteomes" id="UP000032066">
    <property type="component" value="Unassembled WGS sequence"/>
</dbReference>
<gene>
    <name evidence="1" type="ORF">TR51_16805</name>
</gene>
<dbReference type="OrthoDB" id="3178062at2"/>
<sequence>MWAPTAFAGGTTYGDPSAAATTLPEVVDAEQPPLRVLFGAAPAHLLKQECADCERLSVAADGG</sequence>
<dbReference type="AlphaFoldDB" id="A0A0D0NB92"/>
<evidence type="ECO:0000313" key="2">
    <source>
        <dbReference type="Proteomes" id="UP000032066"/>
    </source>
</evidence>
<protein>
    <submittedName>
        <fullName evidence="1">Uncharacterized protein</fullName>
    </submittedName>
</protein>